<comment type="caution">
    <text evidence="4">The sequence shown here is derived from an EMBL/GenBank/DDBJ whole genome shotgun (WGS) entry which is preliminary data.</text>
</comment>
<dbReference type="Proteomes" id="UP000542720">
    <property type="component" value="Unassembled WGS sequence"/>
</dbReference>
<gene>
    <name evidence="4" type="ORF">H3H51_20625</name>
</gene>
<dbReference type="GO" id="GO:0016829">
    <property type="term" value="F:lyase activity"/>
    <property type="evidence" value="ECO:0007669"/>
    <property type="project" value="UniProtKB-KW"/>
</dbReference>
<protein>
    <submittedName>
        <fullName evidence="4">Enoyl-CoA hydratase/isomerase family protein</fullName>
    </submittedName>
</protein>
<keyword evidence="4" id="KW-0413">Isomerase</keyword>
<accession>A0A7W4QG69</accession>
<name>A0A7W4QG69_9GAMM</name>
<dbReference type="InterPro" id="IPR001753">
    <property type="entry name" value="Enoyl-CoA_hydra/iso"/>
</dbReference>
<dbReference type="InterPro" id="IPR014748">
    <property type="entry name" value="Enoyl-CoA_hydra_C"/>
</dbReference>
<dbReference type="Gene3D" id="1.10.12.10">
    <property type="entry name" value="Lyase 2-enoyl-coa Hydratase, Chain A, domain 2"/>
    <property type="match status" value="1"/>
</dbReference>
<dbReference type="PANTHER" id="PTHR11941:SF169">
    <property type="entry name" value="(7AS)-7A-METHYL-1,5-DIOXO-2,3,5,6,7,7A-HEXAHYDRO-1H-INDENE-CARBOXYL-COA HYDROLASE"/>
    <property type="match status" value="1"/>
</dbReference>
<dbReference type="InterPro" id="IPR029045">
    <property type="entry name" value="ClpP/crotonase-like_dom_sf"/>
</dbReference>
<proteinExistence type="inferred from homology"/>
<comment type="similarity">
    <text evidence="1">Belongs to the enoyl-CoA hydratase/isomerase family.</text>
</comment>
<dbReference type="RefSeq" id="WP_183090962.1">
    <property type="nucleotide sequence ID" value="NZ_JACJUD010000008.1"/>
</dbReference>
<evidence type="ECO:0000313" key="4">
    <source>
        <dbReference type="EMBL" id="MBB2497433.1"/>
    </source>
</evidence>
<evidence type="ECO:0000256" key="2">
    <source>
        <dbReference type="ARBA" id="ARBA00023098"/>
    </source>
</evidence>
<keyword evidence="3" id="KW-0456">Lyase</keyword>
<keyword evidence="5" id="KW-1185">Reference proteome</keyword>
<dbReference type="GO" id="GO:0006635">
    <property type="term" value="P:fatty acid beta-oxidation"/>
    <property type="evidence" value="ECO:0007669"/>
    <property type="project" value="TreeGrafter"/>
</dbReference>
<evidence type="ECO:0000256" key="1">
    <source>
        <dbReference type="ARBA" id="ARBA00005254"/>
    </source>
</evidence>
<dbReference type="SUPFAM" id="SSF52096">
    <property type="entry name" value="ClpP/crotonase"/>
    <property type="match status" value="1"/>
</dbReference>
<dbReference type="EMBL" id="JACJUD010000008">
    <property type="protein sequence ID" value="MBB2497433.1"/>
    <property type="molecule type" value="Genomic_DNA"/>
</dbReference>
<dbReference type="PANTHER" id="PTHR11941">
    <property type="entry name" value="ENOYL-COA HYDRATASE-RELATED"/>
    <property type="match status" value="1"/>
</dbReference>
<dbReference type="Pfam" id="PF00378">
    <property type="entry name" value="ECH_1"/>
    <property type="match status" value="1"/>
</dbReference>
<dbReference type="Gene3D" id="3.90.226.10">
    <property type="entry name" value="2-enoyl-CoA Hydratase, Chain A, domain 1"/>
    <property type="match status" value="1"/>
</dbReference>
<dbReference type="GO" id="GO:0016853">
    <property type="term" value="F:isomerase activity"/>
    <property type="evidence" value="ECO:0007669"/>
    <property type="project" value="UniProtKB-KW"/>
</dbReference>
<keyword evidence="2" id="KW-0443">Lipid metabolism</keyword>
<dbReference type="CDD" id="cd06558">
    <property type="entry name" value="crotonase-like"/>
    <property type="match status" value="1"/>
</dbReference>
<evidence type="ECO:0000256" key="3">
    <source>
        <dbReference type="ARBA" id="ARBA00023239"/>
    </source>
</evidence>
<dbReference type="AlphaFoldDB" id="A0A7W4QG69"/>
<reference evidence="4 5" key="1">
    <citation type="submission" date="2020-08" db="EMBL/GenBank/DDBJ databases">
        <authorList>
            <person name="Kim C.M."/>
        </authorList>
    </citation>
    <scope>NUCLEOTIDE SEQUENCE [LARGE SCALE GENOMIC DNA]</scope>
    <source>
        <strain evidence="4 5">UL070</strain>
    </source>
</reference>
<sequence length="255" mass="27067">MSILLRHREGNVEVITLNRPERRNALSQELMEALSVALADAELSDEVRVIVLTATGDQAFCSGMDLKDFATPSVETEPNSTEYFDAFLSGRYPKPVIAAVNATAVAGGFELMMACDLAVVAEGARFGLPEVKRGLFPAGSGVLLPARIPLSIALELGLTGELINAGRAYQLGLVNRVVTAEAVLTTALELANRIAENGPLGVQATKKLMLLCAGEGASAARAEIKVAVDRVFTSCDAREGAKAFAEKRPPRWTGR</sequence>
<organism evidence="4 5">
    <name type="scientific">Aquipseudomonas ullengensis</name>
    <dbReference type="NCBI Taxonomy" id="2759166"/>
    <lineage>
        <taxon>Bacteria</taxon>
        <taxon>Pseudomonadati</taxon>
        <taxon>Pseudomonadota</taxon>
        <taxon>Gammaproteobacteria</taxon>
        <taxon>Pseudomonadales</taxon>
        <taxon>Pseudomonadaceae</taxon>
        <taxon>Aquipseudomonas</taxon>
    </lineage>
</organism>
<evidence type="ECO:0000313" key="5">
    <source>
        <dbReference type="Proteomes" id="UP000542720"/>
    </source>
</evidence>